<dbReference type="RefSeq" id="WP_188611031.1">
    <property type="nucleotide sequence ID" value="NZ_BMGG01000007.1"/>
</dbReference>
<evidence type="ECO:0000313" key="2">
    <source>
        <dbReference type="EMBL" id="GGC78643.1"/>
    </source>
</evidence>
<evidence type="ECO:0000313" key="3">
    <source>
        <dbReference type="Proteomes" id="UP000637002"/>
    </source>
</evidence>
<feature type="region of interest" description="Disordered" evidence="1">
    <location>
        <begin position="1"/>
        <end position="71"/>
    </location>
</feature>
<name>A0A916UNH2_9HYPH</name>
<dbReference type="EMBL" id="BMGG01000007">
    <property type="protein sequence ID" value="GGC78643.1"/>
    <property type="molecule type" value="Genomic_DNA"/>
</dbReference>
<comment type="caution">
    <text evidence="2">The sequence shown here is derived from an EMBL/GenBank/DDBJ whole genome shotgun (WGS) entry which is preliminary data.</text>
</comment>
<reference evidence="2" key="1">
    <citation type="journal article" date="2014" name="Int. J. Syst. Evol. Microbiol.">
        <title>Complete genome sequence of Corynebacterium casei LMG S-19264T (=DSM 44701T), isolated from a smear-ripened cheese.</title>
        <authorList>
            <consortium name="US DOE Joint Genome Institute (JGI-PGF)"/>
            <person name="Walter F."/>
            <person name="Albersmeier A."/>
            <person name="Kalinowski J."/>
            <person name="Ruckert C."/>
        </authorList>
    </citation>
    <scope>NUCLEOTIDE SEQUENCE</scope>
    <source>
        <strain evidence="2">CGMCC 1.12919</strain>
    </source>
</reference>
<evidence type="ECO:0000256" key="1">
    <source>
        <dbReference type="SAM" id="MobiDB-lite"/>
    </source>
</evidence>
<feature type="compositionally biased region" description="Basic and acidic residues" evidence="1">
    <location>
        <begin position="13"/>
        <end position="25"/>
    </location>
</feature>
<sequence>MAKTPHSRPTSEQLRHQIDSGKTGDKVPGSDPAAAPLGTDDEAGGHPNTDEQIGRAQAQETSRDLRSPKRN</sequence>
<feature type="compositionally biased region" description="Basic and acidic residues" evidence="1">
    <location>
        <begin position="61"/>
        <end position="71"/>
    </location>
</feature>
<proteinExistence type="predicted"/>
<keyword evidence="3" id="KW-1185">Reference proteome</keyword>
<dbReference type="Proteomes" id="UP000637002">
    <property type="component" value="Unassembled WGS sequence"/>
</dbReference>
<organism evidence="2 3">
    <name type="scientific">Chelatococcus reniformis</name>
    <dbReference type="NCBI Taxonomy" id="1494448"/>
    <lineage>
        <taxon>Bacteria</taxon>
        <taxon>Pseudomonadati</taxon>
        <taxon>Pseudomonadota</taxon>
        <taxon>Alphaproteobacteria</taxon>
        <taxon>Hyphomicrobiales</taxon>
        <taxon>Chelatococcaceae</taxon>
        <taxon>Chelatococcus</taxon>
    </lineage>
</organism>
<reference evidence="2" key="2">
    <citation type="submission" date="2020-09" db="EMBL/GenBank/DDBJ databases">
        <authorList>
            <person name="Sun Q."/>
            <person name="Zhou Y."/>
        </authorList>
    </citation>
    <scope>NUCLEOTIDE SEQUENCE</scope>
    <source>
        <strain evidence="2">CGMCC 1.12919</strain>
    </source>
</reference>
<accession>A0A916UNH2</accession>
<dbReference type="AlphaFoldDB" id="A0A916UNH2"/>
<protein>
    <submittedName>
        <fullName evidence="2">Uncharacterized protein</fullName>
    </submittedName>
</protein>
<gene>
    <name evidence="2" type="ORF">GCM10010994_41030</name>
</gene>